<name>A0A078AA48_STYLE</name>
<dbReference type="Proteomes" id="UP000039865">
    <property type="component" value="Unassembled WGS sequence"/>
</dbReference>
<gene>
    <name evidence="1" type="primary">Contig4985.g5335</name>
    <name evidence="1" type="ORF">STYLEM_8136</name>
</gene>
<dbReference type="AlphaFoldDB" id="A0A078AA48"/>
<protein>
    <submittedName>
        <fullName evidence="1">Uncharacterized protein</fullName>
    </submittedName>
</protein>
<proteinExistence type="predicted"/>
<reference evidence="1 2" key="1">
    <citation type="submission" date="2014-06" db="EMBL/GenBank/DDBJ databases">
        <authorList>
            <person name="Swart Estienne"/>
        </authorList>
    </citation>
    <scope>NUCLEOTIDE SEQUENCE [LARGE SCALE GENOMIC DNA]</scope>
    <source>
        <strain evidence="1 2">130c</strain>
    </source>
</reference>
<dbReference type="EMBL" id="CCKQ01007738">
    <property type="protein sequence ID" value="CDW79150.1"/>
    <property type="molecule type" value="Genomic_DNA"/>
</dbReference>
<accession>A0A078AA48</accession>
<organism evidence="1 2">
    <name type="scientific">Stylonychia lemnae</name>
    <name type="common">Ciliate</name>
    <dbReference type="NCBI Taxonomy" id="5949"/>
    <lineage>
        <taxon>Eukaryota</taxon>
        <taxon>Sar</taxon>
        <taxon>Alveolata</taxon>
        <taxon>Ciliophora</taxon>
        <taxon>Intramacronucleata</taxon>
        <taxon>Spirotrichea</taxon>
        <taxon>Stichotrichia</taxon>
        <taxon>Sporadotrichida</taxon>
        <taxon>Oxytrichidae</taxon>
        <taxon>Stylonychinae</taxon>
        <taxon>Stylonychia</taxon>
    </lineage>
</organism>
<evidence type="ECO:0000313" key="2">
    <source>
        <dbReference type="Proteomes" id="UP000039865"/>
    </source>
</evidence>
<keyword evidence="2" id="KW-1185">Reference proteome</keyword>
<dbReference type="InParanoid" id="A0A078AA48"/>
<evidence type="ECO:0000313" key="1">
    <source>
        <dbReference type="EMBL" id="CDW79150.1"/>
    </source>
</evidence>
<sequence>MLENPASRLVSQKKRINPFTFEIMKQTKQRTRQKNRKKIGGPIQNTKLELSQPRQSNLLLYGGYELLESNQNICQRAFDVFIGSNVITQNNALKNVYISQVLKPIPPQIPTEIAVATVSPMILILLMSHPSI</sequence>